<accession>A0A7X0MVY9</accession>
<protein>
    <submittedName>
        <fullName evidence="2">Uncharacterized protein</fullName>
    </submittedName>
</protein>
<proteinExistence type="predicted"/>
<dbReference type="EMBL" id="JACHHT010000002">
    <property type="protein sequence ID" value="MBB6521883.1"/>
    <property type="molecule type" value="Genomic_DNA"/>
</dbReference>
<keyword evidence="3" id="KW-1185">Reference proteome</keyword>
<comment type="caution">
    <text evidence="2">The sequence shown here is derived from an EMBL/GenBank/DDBJ whole genome shotgun (WGS) entry which is preliminary data.</text>
</comment>
<sequence>MIAQLFQRGLSELARYRAETRSSRRKSQPSSRKSERFRTLARYKNGAWLDTPAVTQPSQTVQTKLWFRDREDQHFVKILNSQRPVDFQTYIERKVMPTLAMFLHESKHAVVEHGFTCSAVSKP</sequence>
<evidence type="ECO:0000313" key="3">
    <source>
        <dbReference type="Proteomes" id="UP000528457"/>
    </source>
</evidence>
<gene>
    <name evidence="2" type="ORF">HNR48_002168</name>
</gene>
<feature type="region of interest" description="Disordered" evidence="1">
    <location>
        <begin position="17"/>
        <end position="37"/>
    </location>
</feature>
<evidence type="ECO:0000256" key="1">
    <source>
        <dbReference type="SAM" id="MobiDB-lite"/>
    </source>
</evidence>
<dbReference type="Proteomes" id="UP000528457">
    <property type="component" value="Unassembled WGS sequence"/>
</dbReference>
<organism evidence="2 3">
    <name type="scientific">Pseudoteredinibacter isoporae</name>
    <dbReference type="NCBI Taxonomy" id="570281"/>
    <lineage>
        <taxon>Bacteria</taxon>
        <taxon>Pseudomonadati</taxon>
        <taxon>Pseudomonadota</taxon>
        <taxon>Gammaproteobacteria</taxon>
        <taxon>Cellvibrionales</taxon>
        <taxon>Cellvibrionaceae</taxon>
        <taxon>Pseudoteredinibacter</taxon>
    </lineage>
</organism>
<dbReference type="InParanoid" id="A0A7X0MVY9"/>
<dbReference type="RefSeq" id="WP_166847306.1">
    <property type="nucleotide sequence ID" value="NZ_JAAONY010000002.1"/>
</dbReference>
<name>A0A7X0MVY9_9GAMM</name>
<dbReference type="AlphaFoldDB" id="A0A7X0MVY9"/>
<reference evidence="2 3" key="1">
    <citation type="submission" date="2020-08" db="EMBL/GenBank/DDBJ databases">
        <title>Genomic Encyclopedia of Type Strains, Phase IV (KMG-IV): sequencing the most valuable type-strain genomes for metagenomic binning, comparative biology and taxonomic classification.</title>
        <authorList>
            <person name="Goeker M."/>
        </authorList>
    </citation>
    <scope>NUCLEOTIDE SEQUENCE [LARGE SCALE GENOMIC DNA]</scope>
    <source>
        <strain evidence="2 3">DSM 22368</strain>
    </source>
</reference>
<evidence type="ECO:0000313" key="2">
    <source>
        <dbReference type="EMBL" id="MBB6521883.1"/>
    </source>
</evidence>